<accession>A0A9P6CHV5</accession>
<dbReference type="SUPFAM" id="SSF52047">
    <property type="entry name" value="RNI-like"/>
    <property type="match status" value="1"/>
</dbReference>
<evidence type="ECO:0000313" key="2">
    <source>
        <dbReference type="Proteomes" id="UP000807353"/>
    </source>
</evidence>
<dbReference type="InterPro" id="IPR032675">
    <property type="entry name" value="LRR_dom_sf"/>
</dbReference>
<dbReference type="Proteomes" id="UP000807353">
    <property type="component" value="Unassembled WGS sequence"/>
</dbReference>
<name>A0A9P6CHV5_9AGAR</name>
<comment type="caution">
    <text evidence="1">The sequence shown here is derived from an EMBL/GenBank/DDBJ whole genome shotgun (WGS) entry which is preliminary data.</text>
</comment>
<sequence>MNVPDYIQSENKHENVEIQRLLFPVISERSDDPGLEHDTPPALRLPPDLVEAIFLHCFRNGTLSTSFPPKKRTATSLQLGQICRSWRNVALCIPHIWASLSVDFDLMPSDNACDLLETWFSRSGERIPLSITGSSISDRPDLMLTIFNYAHRWKYLNLSIPLSSLKPFAGQTSHDLFQTLETVVLRFTSSTPVGQIPIFAGAPRLRTLLLPAAVNECHIPPDISYRDLPVFQWHQITHFVSGHGFTPVETLDFFTKCHNLVDCSIVISCKAGRYDQQTFGPTLATRMELKSLRKLQIRTWVEPGGLFPNLALPALVDLELSGPTYFFAGPLVRMIKESQCSLERFCLRDVITWPAEITQCLREMPNLLELELSSPEEETIKEYLDDDALLQLTDSGLSPGGLLLPQLEVVKFGHTLYSGSSLLVDMFHSRWDLAREGGSAKQSMRLRRVELEFPTRFNPITGKAAERLAYMEAQGLEVSTTISRTSPLSELDV</sequence>
<evidence type="ECO:0000313" key="1">
    <source>
        <dbReference type="EMBL" id="KAF9466866.1"/>
    </source>
</evidence>
<keyword evidence="2" id="KW-1185">Reference proteome</keyword>
<proteinExistence type="predicted"/>
<dbReference type="AlphaFoldDB" id="A0A9P6CHV5"/>
<dbReference type="Gene3D" id="3.80.10.10">
    <property type="entry name" value="Ribonuclease Inhibitor"/>
    <property type="match status" value="1"/>
</dbReference>
<evidence type="ECO:0008006" key="3">
    <source>
        <dbReference type="Google" id="ProtNLM"/>
    </source>
</evidence>
<dbReference type="EMBL" id="MU150239">
    <property type="protein sequence ID" value="KAF9466866.1"/>
    <property type="molecule type" value="Genomic_DNA"/>
</dbReference>
<dbReference type="OrthoDB" id="3071265at2759"/>
<organism evidence="1 2">
    <name type="scientific">Collybia nuda</name>
    <dbReference type="NCBI Taxonomy" id="64659"/>
    <lineage>
        <taxon>Eukaryota</taxon>
        <taxon>Fungi</taxon>
        <taxon>Dikarya</taxon>
        <taxon>Basidiomycota</taxon>
        <taxon>Agaricomycotina</taxon>
        <taxon>Agaricomycetes</taxon>
        <taxon>Agaricomycetidae</taxon>
        <taxon>Agaricales</taxon>
        <taxon>Tricholomatineae</taxon>
        <taxon>Clitocybaceae</taxon>
        <taxon>Collybia</taxon>
    </lineage>
</organism>
<gene>
    <name evidence="1" type="ORF">BDZ94DRAFT_1249970</name>
</gene>
<reference evidence="1" key="1">
    <citation type="submission" date="2020-11" db="EMBL/GenBank/DDBJ databases">
        <authorList>
            <consortium name="DOE Joint Genome Institute"/>
            <person name="Ahrendt S."/>
            <person name="Riley R."/>
            <person name="Andreopoulos W."/>
            <person name="Labutti K."/>
            <person name="Pangilinan J."/>
            <person name="Ruiz-Duenas F.J."/>
            <person name="Barrasa J.M."/>
            <person name="Sanchez-Garcia M."/>
            <person name="Camarero S."/>
            <person name="Miyauchi S."/>
            <person name="Serrano A."/>
            <person name="Linde D."/>
            <person name="Babiker R."/>
            <person name="Drula E."/>
            <person name="Ayuso-Fernandez I."/>
            <person name="Pacheco R."/>
            <person name="Padilla G."/>
            <person name="Ferreira P."/>
            <person name="Barriuso J."/>
            <person name="Kellner H."/>
            <person name="Castanera R."/>
            <person name="Alfaro M."/>
            <person name="Ramirez L."/>
            <person name="Pisabarro A.G."/>
            <person name="Kuo A."/>
            <person name="Tritt A."/>
            <person name="Lipzen A."/>
            <person name="He G."/>
            <person name="Yan M."/>
            <person name="Ng V."/>
            <person name="Cullen D."/>
            <person name="Martin F."/>
            <person name="Rosso M.-N."/>
            <person name="Henrissat B."/>
            <person name="Hibbett D."/>
            <person name="Martinez A.T."/>
            <person name="Grigoriev I.V."/>
        </authorList>
    </citation>
    <scope>NUCLEOTIDE SEQUENCE</scope>
    <source>
        <strain evidence="1">CBS 247.69</strain>
    </source>
</reference>
<protein>
    <recommendedName>
        <fullName evidence="3">F-box domain-containing protein</fullName>
    </recommendedName>
</protein>